<evidence type="ECO:0000259" key="4">
    <source>
        <dbReference type="Pfam" id="PF05592"/>
    </source>
</evidence>
<comment type="caution">
    <text evidence="8">The sequence shown here is derived from an EMBL/GenBank/DDBJ whole genome shotgun (WGS) entry which is preliminary data.</text>
</comment>
<dbReference type="Gene3D" id="2.60.120.260">
    <property type="entry name" value="Galactose-binding domain-like"/>
    <property type="match status" value="2"/>
</dbReference>
<dbReference type="Pfam" id="PF05592">
    <property type="entry name" value="Bac_rhamnosid"/>
    <property type="match status" value="1"/>
</dbReference>
<evidence type="ECO:0000256" key="1">
    <source>
        <dbReference type="ARBA" id="ARBA00001445"/>
    </source>
</evidence>
<dbReference type="InterPro" id="IPR008928">
    <property type="entry name" value="6-hairpin_glycosidase_sf"/>
</dbReference>
<dbReference type="EMBL" id="QGQD01000068">
    <property type="protein sequence ID" value="TLC99565.1"/>
    <property type="molecule type" value="Genomic_DNA"/>
</dbReference>
<protein>
    <recommendedName>
        <fullName evidence="2">alpha-L-rhamnosidase</fullName>
        <ecNumber evidence="2">3.2.1.40</ecNumber>
    </recommendedName>
</protein>
<dbReference type="Pfam" id="PF08531">
    <property type="entry name" value="Bac_rhamnosid_N"/>
    <property type="match status" value="1"/>
</dbReference>
<evidence type="ECO:0000259" key="5">
    <source>
        <dbReference type="Pfam" id="PF08531"/>
    </source>
</evidence>
<dbReference type="Gene3D" id="2.60.420.10">
    <property type="entry name" value="Maltose phosphorylase, domain 3"/>
    <property type="match status" value="1"/>
</dbReference>
<dbReference type="InterPro" id="IPR035398">
    <property type="entry name" value="Bac_rhamnosid_C"/>
</dbReference>
<dbReference type="InterPro" id="IPR016007">
    <property type="entry name" value="Alpha_rhamnosid"/>
</dbReference>
<dbReference type="Gene3D" id="2.60.40.10">
    <property type="entry name" value="Immunoglobulins"/>
    <property type="match status" value="1"/>
</dbReference>
<comment type="catalytic activity">
    <reaction evidence="1">
        <text>Hydrolysis of terminal non-reducing alpha-L-rhamnose residues in alpha-L-rhamnosides.</text>
        <dbReference type="EC" id="3.2.1.40"/>
    </reaction>
</comment>
<dbReference type="AlphaFoldDB" id="A0A4U8QCA4"/>
<evidence type="ECO:0000313" key="9">
    <source>
        <dbReference type="Proteomes" id="UP000306509"/>
    </source>
</evidence>
<dbReference type="InterPro" id="IPR013783">
    <property type="entry name" value="Ig-like_fold"/>
</dbReference>
<dbReference type="PIRSF" id="PIRSF010631">
    <property type="entry name" value="A-rhamnsds"/>
    <property type="match status" value="1"/>
</dbReference>
<organism evidence="8 9">
    <name type="scientific">Robinsoniella peoriensis</name>
    <dbReference type="NCBI Taxonomy" id="180332"/>
    <lineage>
        <taxon>Bacteria</taxon>
        <taxon>Bacillati</taxon>
        <taxon>Bacillota</taxon>
        <taxon>Clostridia</taxon>
        <taxon>Lachnospirales</taxon>
        <taxon>Lachnospiraceae</taxon>
        <taxon>Robinsoniella</taxon>
    </lineage>
</organism>
<dbReference type="SUPFAM" id="SSF48208">
    <property type="entry name" value="Six-hairpin glycosidases"/>
    <property type="match status" value="1"/>
</dbReference>
<dbReference type="PANTHER" id="PTHR33307">
    <property type="entry name" value="ALPHA-RHAMNOSIDASE (EUROFUNG)"/>
    <property type="match status" value="1"/>
</dbReference>
<dbReference type="Gene3D" id="1.50.10.10">
    <property type="match status" value="1"/>
</dbReference>
<dbReference type="InterPro" id="IPR008902">
    <property type="entry name" value="Rhamnosid_concanavalin"/>
</dbReference>
<keyword evidence="3" id="KW-0378">Hydrolase</keyword>
<dbReference type="RefSeq" id="WP_138003168.1">
    <property type="nucleotide sequence ID" value="NZ_QGQD01000068.1"/>
</dbReference>
<dbReference type="Proteomes" id="UP000306509">
    <property type="component" value="Unassembled WGS sequence"/>
</dbReference>
<dbReference type="InterPro" id="IPR035396">
    <property type="entry name" value="Bac_rhamnosid6H"/>
</dbReference>
<dbReference type="Pfam" id="PF17389">
    <property type="entry name" value="Bac_rhamnosid6H"/>
    <property type="match status" value="1"/>
</dbReference>
<accession>A0A4U8QCA4</accession>
<feature type="domain" description="Alpha-L-rhamnosidase C-terminal" evidence="7">
    <location>
        <begin position="756"/>
        <end position="828"/>
    </location>
</feature>
<feature type="domain" description="Alpha-L-rhamnosidase concanavalin-like" evidence="4">
    <location>
        <begin position="304"/>
        <end position="400"/>
    </location>
</feature>
<sequence>MKIDRLKINGMVNPIGFSFHTIRCAWIITDTQAKAVEKIKIEVSSDWEFQHIVYVKEGKELNSAGERLDMKAAPRSRYYIRVQAMGDNGEKAVSTGTAFFETGKMKEPWKAQWLKPQCGDRFHPVFIKEFQTTKKAVKAGLYISGLGMYQAKLNGKKIGDEVLTPYFSDYHTECQYQTYDITGEIHKNNRIEVMLGNGWYKGKFGLAYMDQNYGSEFQMIAEIHLTYEDGTEQVISSDETWLYKGSDIEDSDIYDGEIINHLLWEEKENALKKPALGEIEGQLVERYSVPVTEQEEMPVKEIIHTPAGETVLDFGQNFAGYVIFHSQLPAGTRVILDFGEILQNGNFYNENYRKAKSRLVYTTDGRDEWVRPQFTFFGFRYVRVSGWTTEVKKEDFAGKALYSKMSTTGHIVTGHEGVNQLFSNTLWGQKSNSIDFPTDCPQRDERLGWTGDAQVFSGTASYNMDTAAFYHKFLHDLRTEQKKYDGILPGVIPVFDPNGPIFSSVWGDIATFLPMVLYEHYGDVEALEQYYPMMKDWLDKITKEDRLRGQKYLFDFGNQLGDWLALDGRTSQSMKGGTDEYFIGSCYYAESLKKTADAAKALGKQDEEIYYRDLHERVYNAVLKEYFSETGRLCIDTQTGYIVSLYFGIYKDKQRIIEGLRTRLYKDCYKLKGGFAGAPVMCRVLAENGMEDEAFYFLLQEGFPGWMHCINLGATTIWERWNSVLDNGEISGTLMNSLNHYSFGAIVEFLYRDVAGIKALEPGFKKAEITPLVNQKLKYMKASYDSAYGRYRSEWKIQKDGQIRVLIEIPFGCSAIVCLPSYPEKAIGELNAGVHQFCYQPMENLRSRYTRKTLFKDMMQDDAALEIIDRISPLLQHFLGSGDEEFLHESLETLKGMFFLGFSMEEIESLTKELTKLYEE</sequence>
<dbReference type="EC" id="3.2.1.40" evidence="2"/>
<dbReference type="InterPro" id="IPR013737">
    <property type="entry name" value="Bac_rhamnosid_N"/>
</dbReference>
<dbReference type="STRING" id="180332.GCA_000797495_01575"/>
<evidence type="ECO:0000256" key="2">
    <source>
        <dbReference type="ARBA" id="ARBA00012652"/>
    </source>
</evidence>
<keyword evidence="9" id="KW-1185">Reference proteome</keyword>
<dbReference type="Pfam" id="PF17390">
    <property type="entry name" value="Bac_rhamnosid_C"/>
    <property type="match status" value="1"/>
</dbReference>
<gene>
    <name evidence="8" type="ORF">DSM106044_03516</name>
</gene>
<evidence type="ECO:0000259" key="7">
    <source>
        <dbReference type="Pfam" id="PF17390"/>
    </source>
</evidence>
<dbReference type="PANTHER" id="PTHR33307:SF6">
    <property type="entry name" value="ALPHA-RHAMNOSIDASE (EUROFUNG)-RELATED"/>
    <property type="match status" value="1"/>
</dbReference>
<dbReference type="GO" id="GO:0005975">
    <property type="term" value="P:carbohydrate metabolic process"/>
    <property type="evidence" value="ECO:0007669"/>
    <property type="project" value="InterPro"/>
</dbReference>
<name>A0A4U8QCA4_9FIRM</name>
<reference evidence="8 9" key="1">
    <citation type="journal article" date="2019" name="Anaerobe">
        <title>Detection of Robinsoniella peoriensis in multiple bone samples of a trauma patient.</title>
        <authorList>
            <person name="Schrottner P."/>
            <person name="Hartwich K."/>
            <person name="Bunk B."/>
            <person name="Schober I."/>
            <person name="Helbig S."/>
            <person name="Rudolph W.W."/>
            <person name="Gunzer F."/>
        </authorList>
    </citation>
    <scope>NUCLEOTIDE SEQUENCE [LARGE SCALE GENOMIC DNA]</scope>
    <source>
        <strain evidence="8 9">DSM 106044</strain>
    </source>
</reference>
<dbReference type="InterPro" id="IPR012341">
    <property type="entry name" value="6hp_glycosidase-like_sf"/>
</dbReference>
<proteinExistence type="predicted"/>
<evidence type="ECO:0000313" key="8">
    <source>
        <dbReference type="EMBL" id="TLC99565.1"/>
    </source>
</evidence>
<evidence type="ECO:0000256" key="3">
    <source>
        <dbReference type="ARBA" id="ARBA00022801"/>
    </source>
</evidence>
<evidence type="ECO:0000259" key="6">
    <source>
        <dbReference type="Pfam" id="PF17389"/>
    </source>
</evidence>
<feature type="domain" description="Bacterial alpha-L-rhamnosidase N-terminal" evidence="5">
    <location>
        <begin position="135"/>
        <end position="261"/>
    </location>
</feature>
<feature type="domain" description="Alpha-L-rhamnosidase six-hairpin glycosidase" evidence="6">
    <location>
        <begin position="407"/>
        <end position="754"/>
    </location>
</feature>
<dbReference type="GO" id="GO:0030596">
    <property type="term" value="F:alpha-L-rhamnosidase activity"/>
    <property type="evidence" value="ECO:0007669"/>
    <property type="project" value="UniProtKB-EC"/>
</dbReference>
<dbReference type="Pfam" id="PF25788">
    <property type="entry name" value="Ig_Rha78A_N"/>
    <property type="match status" value="1"/>
</dbReference>